<accession>A0A2P2INE8</accession>
<sequence>MTGGDDDKLSYLIKNLGLKLMGSDALVDGCSSLIFSIASAQRGRSRNRIVAGQHNSGAGMPSV</sequence>
<dbReference type="AlphaFoldDB" id="A0A2P2INE8"/>
<organism evidence="1">
    <name type="scientific">Rhizophora mucronata</name>
    <name type="common">Asiatic mangrove</name>
    <dbReference type="NCBI Taxonomy" id="61149"/>
    <lineage>
        <taxon>Eukaryota</taxon>
        <taxon>Viridiplantae</taxon>
        <taxon>Streptophyta</taxon>
        <taxon>Embryophyta</taxon>
        <taxon>Tracheophyta</taxon>
        <taxon>Spermatophyta</taxon>
        <taxon>Magnoliopsida</taxon>
        <taxon>eudicotyledons</taxon>
        <taxon>Gunneridae</taxon>
        <taxon>Pentapetalae</taxon>
        <taxon>rosids</taxon>
        <taxon>fabids</taxon>
        <taxon>Malpighiales</taxon>
        <taxon>Rhizophoraceae</taxon>
        <taxon>Rhizophora</taxon>
    </lineage>
</organism>
<proteinExistence type="predicted"/>
<evidence type="ECO:0000313" key="1">
    <source>
        <dbReference type="EMBL" id="MBW82753.1"/>
    </source>
</evidence>
<name>A0A2P2INE8_RHIMU</name>
<dbReference type="EMBL" id="GGEC01002270">
    <property type="protein sequence ID" value="MBW82753.1"/>
    <property type="molecule type" value="Transcribed_RNA"/>
</dbReference>
<reference evidence="1" key="1">
    <citation type="submission" date="2018-02" db="EMBL/GenBank/DDBJ databases">
        <title>Rhizophora mucronata_Transcriptome.</title>
        <authorList>
            <person name="Meera S.P."/>
            <person name="Sreeshan A."/>
            <person name="Augustine A."/>
        </authorList>
    </citation>
    <scope>NUCLEOTIDE SEQUENCE</scope>
    <source>
        <tissue evidence="1">Leaf</tissue>
    </source>
</reference>
<protein>
    <submittedName>
        <fullName evidence="1">Uncharacterized protein</fullName>
    </submittedName>
</protein>